<keyword evidence="21" id="KW-1185">Reference proteome</keyword>
<comment type="subunit">
    <text evidence="4">May function both as a monomer and a homodimer.</text>
</comment>
<feature type="active site" description="Nucleophile" evidence="16">
    <location>
        <position position="343"/>
    </location>
</feature>
<dbReference type="SUPFAM" id="SSF110019">
    <property type="entry name" value="ERO1-like"/>
    <property type="match status" value="1"/>
</dbReference>
<evidence type="ECO:0000256" key="19">
    <source>
        <dbReference type="SAM" id="Phobius"/>
    </source>
</evidence>
<dbReference type="Pfam" id="PF04137">
    <property type="entry name" value="ERO1"/>
    <property type="match status" value="2"/>
</dbReference>
<feature type="binding site" evidence="17">
    <location>
        <position position="196"/>
    </location>
    <ligand>
        <name>FAD</name>
        <dbReference type="ChEBI" id="CHEBI:57692"/>
    </ligand>
</feature>
<evidence type="ECO:0000313" key="20">
    <source>
        <dbReference type="EMBL" id="CAI8587375.1"/>
    </source>
</evidence>
<feature type="binding site" evidence="17">
    <location>
        <position position="237"/>
    </location>
    <ligand>
        <name>FAD</name>
        <dbReference type="ChEBI" id="CHEBI:57692"/>
    </ligand>
</feature>
<evidence type="ECO:0000256" key="3">
    <source>
        <dbReference type="ARBA" id="ARBA00008277"/>
    </source>
</evidence>
<evidence type="ECO:0000256" key="6">
    <source>
        <dbReference type="ARBA" id="ARBA00022630"/>
    </source>
</evidence>
<dbReference type="GO" id="GO:0016972">
    <property type="term" value="F:thiol oxidase activity"/>
    <property type="evidence" value="ECO:0007669"/>
    <property type="project" value="InterPro"/>
</dbReference>
<evidence type="ECO:0000256" key="9">
    <source>
        <dbReference type="ARBA" id="ARBA00022827"/>
    </source>
</evidence>
<keyword evidence="6" id="KW-0285">Flavoprotein</keyword>
<dbReference type="Proteomes" id="UP001157006">
    <property type="component" value="Chromosome 1L"/>
</dbReference>
<name>A0AAV0YMQ7_VICFA</name>
<comment type="subcellular location">
    <subcellularLocation>
        <location evidence="2">Endoplasmic reticulum membrane</location>
        <topology evidence="2">Peripheral membrane protein</topology>
        <orientation evidence="2">Lumenal side</orientation>
    </subcellularLocation>
</comment>
<accession>A0AAV0YMQ7</accession>
<feature type="transmembrane region" description="Helical" evidence="19">
    <location>
        <begin position="12"/>
        <end position="32"/>
    </location>
</feature>
<keyword evidence="13 18" id="KW-1015">Disulfide bond</keyword>
<evidence type="ECO:0000256" key="13">
    <source>
        <dbReference type="ARBA" id="ARBA00023157"/>
    </source>
</evidence>
<evidence type="ECO:0000256" key="1">
    <source>
        <dbReference type="ARBA" id="ARBA00001974"/>
    </source>
</evidence>
<evidence type="ECO:0000256" key="8">
    <source>
        <dbReference type="ARBA" id="ARBA00022824"/>
    </source>
</evidence>
<feature type="binding site" evidence="17">
    <location>
        <position position="240"/>
    </location>
    <ligand>
        <name>FAD</name>
        <dbReference type="ChEBI" id="CHEBI:57692"/>
    </ligand>
</feature>
<feature type="disulfide bond" description="Redox-active" evidence="18">
    <location>
        <begin position="343"/>
        <end position="346"/>
    </location>
</feature>
<evidence type="ECO:0000256" key="17">
    <source>
        <dbReference type="PIRSR" id="PIRSR017205-2"/>
    </source>
</evidence>
<gene>
    <name evidence="20" type="ORF">VFH_I296920</name>
</gene>
<keyword evidence="5" id="KW-0813">Transport</keyword>
<evidence type="ECO:0000256" key="12">
    <source>
        <dbReference type="ARBA" id="ARBA00023136"/>
    </source>
</evidence>
<keyword evidence="7" id="KW-0732">Signal</keyword>
<keyword evidence="15" id="KW-0676">Redox-active center</keyword>
<dbReference type="InterPro" id="IPR007266">
    <property type="entry name" value="Ero1"/>
</dbReference>
<proteinExistence type="inferred from homology"/>
<evidence type="ECO:0000256" key="14">
    <source>
        <dbReference type="ARBA" id="ARBA00023180"/>
    </source>
</evidence>
<feature type="binding site" evidence="17">
    <location>
        <position position="198"/>
    </location>
    <ligand>
        <name>FAD</name>
        <dbReference type="ChEBI" id="CHEBI:57692"/>
    </ligand>
</feature>
<keyword evidence="9 17" id="KW-0274">FAD</keyword>
<keyword evidence="11" id="KW-0560">Oxidoreductase</keyword>
<dbReference type="InterPro" id="IPR037192">
    <property type="entry name" value="ERO1-like_sf"/>
</dbReference>
<organism evidence="20 21">
    <name type="scientific">Vicia faba</name>
    <name type="common">Broad bean</name>
    <name type="synonym">Faba vulgaris</name>
    <dbReference type="NCBI Taxonomy" id="3906"/>
    <lineage>
        <taxon>Eukaryota</taxon>
        <taxon>Viridiplantae</taxon>
        <taxon>Streptophyta</taxon>
        <taxon>Embryophyta</taxon>
        <taxon>Tracheophyta</taxon>
        <taxon>Spermatophyta</taxon>
        <taxon>Magnoliopsida</taxon>
        <taxon>eudicotyledons</taxon>
        <taxon>Gunneridae</taxon>
        <taxon>Pentapetalae</taxon>
        <taxon>rosids</taxon>
        <taxon>fabids</taxon>
        <taxon>Fabales</taxon>
        <taxon>Fabaceae</taxon>
        <taxon>Papilionoideae</taxon>
        <taxon>50 kb inversion clade</taxon>
        <taxon>NPAAA clade</taxon>
        <taxon>Hologalegina</taxon>
        <taxon>IRL clade</taxon>
        <taxon>Fabeae</taxon>
        <taxon>Vicia</taxon>
    </lineage>
</organism>
<sequence>MVNSEFKKKKGFGAKWVWVVVPLIAAIVAIAVSSRNSSKVSLVRVIGKACQCARGTPKYSGIVEDCCCDYETVDHLNKEVLYPSLQELVKTPFFRYFKAKLWCDCPFWPDDGMCRLRDCTVCECADNEFPESFKKPNRLPLNDLVCQEGKPEAAVDRTLDSKAFKGWTEIDNPWTNDDETDNDEMTYVNLLLNPERYTGFTGPSARRIWDAVYSENCPKYLSQESCKEEKILYKLISGLHSSISVHIASGYLLDEATNLWGHNLTLMYDRVIQYPDRVRNLYFTFLFVLRAVTKAADYLEQAEYNTVPFDEAKLWKGQSGPELKQKIQHQFRNISALMDCVGCEKCRLWGKLQVLGLGTALKILFSDDGQENMVQTLQLQRNEVIALMNLLNRLSESVKFVHEMGPTAERLTEGHLFGYTKALISSLKKIWSSILQT</sequence>
<evidence type="ECO:0000256" key="15">
    <source>
        <dbReference type="ARBA" id="ARBA00023284"/>
    </source>
</evidence>
<evidence type="ECO:0000313" key="21">
    <source>
        <dbReference type="Proteomes" id="UP001157006"/>
    </source>
</evidence>
<evidence type="ECO:0000256" key="11">
    <source>
        <dbReference type="ARBA" id="ARBA00023002"/>
    </source>
</evidence>
<evidence type="ECO:0000256" key="2">
    <source>
        <dbReference type="ARBA" id="ARBA00004367"/>
    </source>
</evidence>
<dbReference type="EMBL" id="OX451736">
    <property type="protein sequence ID" value="CAI8587375.1"/>
    <property type="molecule type" value="Genomic_DNA"/>
</dbReference>
<keyword evidence="19" id="KW-0812">Transmembrane</keyword>
<comment type="similarity">
    <text evidence="3">Belongs to the EROs family.</text>
</comment>
<evidence type="ECO:0000256" key="16">
    <source>
        <dbReference type="PIRSR" id="PIRSR017205-1"/>
    </source>
</evidence>
<evidence type="ECO:0000256" key="7">
    <source>
        <dbReference type="ARBA" id="ARBA00022729"/>
    </source>
</evidence>
<feature type="binding site" evidence="17">
    <location>
        <position position="270"/>
    </location>
    <ligand>
        <name>FAD</name>
        <dbReference type="ChEBI" id="CHEBI:57692"/>
    </ligand>
</feature>
<dbReference type="GO" id="GO:0071949">
    <property type="term" value="F:FAD binding"/>
    <property type="evidence" value="ECO:0007669"/>
    <property type="project" value="InterPro"/>
</dbReference>
<keyword evidence="12 19" id="KW-0472">Membrane</keyword>
<dbReference type="GO" id="GO:0034975">
    <property type="term" value="P:protein folding in endoplasmic reticulum"/>
    <property type="evidence" value="ECO:0007669"/>
    <property type="project" value="InterPro"/>
</dbReference>
<reference evidence="20 21" key="1">
    <citation type="submission" date="2023-01" db="EMBL/GenBank/DDBJ databases">
        <authorList>
            <person name="Kreplak J."/>
        </authorList>
    </citation>
    <scope>NUCLEOTIDE SEQUENCE [LARGE SCALE GENOMIC DNA]</scope>
</reference>
<protein>
    <submittedName>
        <fullName evidence="20">Uncharacterized protein</fullName>
    </submittedName>
</protein>
<evidence type="ECO:0000256" key="4">
    <source>
        <dbReference type="ARBA" id="ARBA00011802"/>
    </source>
</evidence>
<dbReference type="GO" id="GO:0005789">
    <property type="term" value="C:endoplasmic reticulum membrane"/>
    <property type="evidence" value="ECO:0007669"/>
    <property type="project" value="UniProtKB-SubCell"/>
</dbReference>
<dbReference type="PANTHER" id="PTHR12613">
    <property type="entry name" value="ERO1-RELATED"/>
    <property type="match status" value="1"/>
</dbReference>
<evidence type="ECO:0000256" key="10">
    <source>
        <dbReference type="ARBA" id="ARBA00022982"/>
    </source>
</evidence>
<evidence type="ECO:0000256" key="18">
    <source>
        <dbReference type="PIRSR" id="PIRSR017205-3"/>
    </source>
</evidence>
<keyword evidence="8" id="KW-0256">Endoplasmic reticulum</keyword>
<feature type="binding site" evidence="17">
    <location>
        <position position="209"/>
    </location>
    <ligand>
        <name>FAD</name>
        <dbReference type="ChEBI" id="CHEBI:57692"/>
    </ligand>
</feature>
<keyword evidence="19" id="KW-1133">Transmembrane helix</keyword>
<dbReference type="GO" id="GO:0015035">
    <property type="term" value="F:protein-disulfide reductase activity"/>
    <property type="evidence" value="ECO:0007669"/>
    <property type="project" value="InterPro"/>
</dbReference>
<feature type="disulfide bond" description="Redox-active" evidence="18">
    <location>
        <begin position="114"/>
        <end position="119"/>
    </location>
</feature>
<dbReference type="PIRSF" id="PIRSF017205">
    <property type="entry name" value="ERO1"/>
    <property type="match status" value="1"/>
</dbReference>
<keyword evidence="10" id="KW-0249">Electron transport</keyword>
<feature type="active site" evidence="16">
    <location>
        <position position="346"/>
    </location>
</feature>
<dbReference type="PANTHER" id="PTHR12613:SF0">
    <property type="entry name" value="ERO1-LIKE PROTEIN"/>
    <property type="match status" value="1"/>
</dbReference>
<dbReference type="AlphaFoldDB" id="A0AAV0YMQ7"/>
<evidence type="ECO:0000256" key="5">
    <source>
        <dbReference type="ARBA" id="ARBA00022448"/>
    </source>
</evidence>
<keyword evidence="14" id="KW-0325">Glycoprotein</keyword>
<comment type="cofactor">
    <cofactor evidence="1 17">
        <name>FAD</name>
        <dbReference type="ChEBI" id="CHEBI:57692"/>
    </cofactor>
</comment>